<keyword evidence="2" id="KW-1185">Reference proteome</keyword>
<evidence type="ECO:0000313" key="1">
    <source>
        <dbReference type="EMBL" id="QEC63453.1"/>
    </source>
</evidence>
<dbReference type="Pfam" id="PF11731">
    <property type="entry name" value="Cdd1"/>
    <property type="match status" value="1"/>
</dbReference>
<dbReference type="EMBL" id="CP042436">
    <property type="protein sequence ID" value="QEC63453.1"/>
    <property type="molecule type" value="Genomic_DNA"/>
</dbReference>
<dbReference type="AlphaFoldDB" id="A0A5B8UWU7"/>
<dbReference type="InterPro" id="IPR021725">
    <property type="entry name" value="Cdd1"/>
</dbReference>
<proteinExistence type="predicted"/>
<sequence length="159" mass="18478">MKTYKLSLTVAEKQRLKQNKCRVGELHAYAADELCELLNTTTERAKNIAALIEFQQIPSVGPRFAADLVSLGYYSLNELKEMQGPELLNAYERRHGFRVDPCVEDQFWLVVHFANHRGNKNWWDFTTLRKAYRAKHGYPPDRPGHNWFESERYSGATNS</sequence>
<evidence type="ECO:0000313" key="2">
    <source>
        <dbReference type="Proteomes" id="UP000321479"/>
    </source>
</evidence>
<gene>
    <name evidence="1" type="ORF">FRZ54_12990</name>
</gene>
<dbReference type="Proteomes" id="UP000321479">
    <property type="component" value="Chromosome"/>
</dbReference>
<dbReference type="KEGG" id="mgin:FRZ54_12990"/>
<dbReference type="RefSeq" id="WP_147032029.1">
    <property type="nucleotide sequence ID" value="NZ_CP042436.1"/>
</dbReference>
<organism evidence="1 2">
    <name type="scientific">Mucilaginibacter ginsenosidivorans</name>
    <dbReference type="NCBI Taxonomy" id="398053"/>
    <lineage>
        <taxon>Bacteria</taxon>
        <taxon>Pseudomonadati</taxon>
        <taxon>Bacteroidota</taxon>
        <taxon>Sphingobacteriia</taxon>
        <taxon>Sphingobacteriales</taxon>
        <taxon>Sphingobacteriaceae</taxon>
        <taxon>Mucilaginibacter</taxon>
    </lineage>
</organism>
<dbReference type="OrthoDB" id="666031at2"/>
<name>A0A5B8UWU7_9SPHI</name>
<protein>
    <submittedName>
        <fullName evidence="1">Pathogenicity locus</fullName>
    </submittedName>
</protein>
<accession>A0A5B8UWU7</accession>
<reference evidence="1 2" key="1">
    <citation type="journal article" date="2017" name="Curr. Microbiol.">
        <title>Mucilaginibacter ginsenosidivorans sp. nov., Isolated from Soil of Ginseng Field.</title>
        <authorList>
            <person name="Kim M.M."/>
            <person name="Siddiqi M.Z."/>
            <person name="Im W.T."/>
        </authorList>
    </citation>
    <scope>NUCLEOTIDE SEQUENCE [LARGE SCALE GENOMIC DNA]</scope>
    <source>
        <strain evidence="1 2">Gsoil 3017</strain>
    </source>
</reference>